<protein>
    <submittedName>
        <fullName evidence="1">Uncharacterized protein</fullName>
    </submittedName>
</protein>
<dbReference type="HOGENOM" id="CLU_2651138_0_0_10"/>
<dbReference type="AlphaFoldDB" id="S0GUI0"/>
<name>S0GUI0_9BACT</name>
<organism evidence="1 2">
    <name type="scientific">Parabacteroides goldsteinii dnLKV18</name>
    <dbReference type="NCBI Taxonomy" id="1235789"/>
    <lineage>
        <taxon>Bacteria</taxon>
        <taxon>Pseudomonadati</taxon>
        <taxon>Bacteroidota</taxon>
        <taxon>Bacteroidia</taxon>
        <taxon>Bacteroidales</taxon>
        <taxon>Tannerellaceae</taxon>
        <taxon>Parabacteroides</taxon>
    </lineage>
</organism>
<proteinExistence type="predicted"/>
<reference evidence="1 2" key="1">
    <citation type="submission" date="2013-04" db="EMBL/GenBank/DDBJ databases">
        <title>The Genome Sequence of Parabacteroides goldsteinii dnLKV18.</title>
        <authorList>
            <consortium name="The Broad Institute Genomics Platform"/>
            <consortium name="The Broad Institute Genome Sequencing Center for Infectious Disease"/>
            <person name="Earl A."/>
            <person name="Xavier R."/>
            <person name="Kuhn K."/>
            <person name="Stappenbeck T."/>
            <person name="Walker B."/>
            <person name="Young S."/>
            <person name="Zeng Q."/>
            <person name="Gargeya S."/>
            <person name="Fitzgerald M."/>
            <person name="Haas B."/>
            <person name="Abouelleil A."/>
            <person name="Allen A.W."/>
            <person name="Alvarado L."/>
            <person name="Arachchi H.M."/>
            <person name="Berlin A.M."/>
            <person name="Chapman S.B."/>
            <person name="Gainer-Dewar J."/>
            <person name="Goldberg J."/>
            <person name="Griggs A."/>
            <person name="Gujja S."/>
            <person name="Hansen M."/>
            <person name="Howarth C."/>
            <person name="Imamovic A."/>
            <person name="Ireland A."/>
            <person name="Larimer J."/>
            <person name="McCowan C."/>
            <person name="Murphy C."/>
            <person name="Pearson M."/>
            <person name="Poon T.W."/>
            <person name="Priest M."/>
            <person name="Roberts A."/>
            <person name="Saif S."/>
            <person name="Shea T."/>
            <person name="Sisk P."/>
            <person name="Sykes S."/>
            <person name="Wortman J."/>
            <person name="Nusbaum C."/>
            <person name="Birren B."/>
        </authorList>
    </citation>
    <scope>NUCLEOTIDE SEQUENCE [LARGE SCALE GENOMIC DNA]</scope>
    <source>
        <strain evidence="2">dnLKV18</strain>
    </source>
</reference>
<dbReference type="EMBL" id="ASSQ01000001">
    <property type="protein sequence ID" value="EOS19850.1"/>
    <property type="molecule type" value="Genomic_DNA"/>
</dbReference>
<keyword evidence="2" id="KW-1185">Reference proteome</keyword>
<accession>S0GUI0</accession>
<sequence>MIVSMTGVIGFNTPLNPLSRGERDTPCLYKLALSGKSGLPDLAGLSCRLLYFRSVATATAVACMDAGGYRARFFQQ</sequence>
<dbReference type="Proteomes" id="UP000014140">
    <property type="component" value="Unassembled WGS sequence"/>
</dbReference>
<comment type="caution">
    <text evidence="1">The sequence shown here is derived from an EMBL/GenBank/DDBJ whole genome shotgun (WGS) entry which is preliminary data.</text>
</comment>
<evidence type="ECO:0000313" key="1">
    <source>
        <dbReference type="EMBL" id="EOS19850.1"/>
    </source>
</evidence>
<gene>
    <name evidence="1" type="ORF">C803_00531</name>
</gene>
<evidence type="ECO:0000313" key="2">
    <source>
        <dbReference type="Proteomes" id="UP000014140"/>
    </source>
</evidence>